<feature type="transmembrane region" description="Helical" evidence="1">
    <location>
        <begin position="157"/>
        <end position="178"/>
    </location>
</feature>
<gene>
    <name evidence="2" type="ORF">GCM10023183_04190</name>
</gene>
<proteinExistence type="predicted"/>
<evidence type="ECO:0000256" key="1">
    <source>
        <dbReference type="SAM" id="Phobius"/>
    </source>
</evidence>
<keyword evidence="3" id="KW-1185">Reference proteome</keyword>
<dbReference type="RefSeq" id="WP_345161844.1">
    <property type="nucleotide sequence ID" value="NZ_BAABGX010000001.1"/>
</dbReference>
<evidence type="ECO:0008006" key="4">
    <source>
        <dbReference type="Google" id="ProtNLM"/>
    </source>
</evidence>
<dbReference type="Proteomes" id="UP001501844">
    <property type="component" value="Unassembled WGS sequence"/>
</dbReference>
<dbReference type="EMBL" id="BAABGX010000001">
    <property type="protein sequence ID" value="GAA4296967.1"/>
    <property type="molecule type" value="Genomic_DNA"/>
</dbReference>
<comment type="caution">
    <text evidence="2">The sequence shown here is derived from an EMBL/GenBank/DDBJ whole genome shotgun (WGS) entry which is preliminary data.</text>
</comment>
<sequence length="307" mass="35577">MSDLKKGWWVLLWLLPFTGLAQIPTVQLQGYFLKDTVEVGQTVRYVLRSVHAPEAELVFPDSTFKFTPFELVKKEFYPTRTQGTKSIDSTIYVLRTFSLSPVQKLQVYARLFFQGDTLQLNTLPDSVVLRQLVTTVTDPLPLRSDTKLTPVPEMFNYLYWGLGILAGLILIGGIWGLFGRSIVTRYRLYVLQKYQTQFQSRFQNTIDRFQRTRTLEQLERGTTLWKNYLTRLEEQEISSFTTKEITTFYEEDERVGNALKVCDRAIYGNIISDDISEVTDALHQLSDFAAYRFTIIRDSLRNVANTL</sequence>
<evidence type="ECO:0000313" key="3">
    <source>
        <dbReference type="Proteomes" id="UP001501844"/>
    </source>
</evidence>
<organism evidence="2 3">
    <name type="scientific">Nibribacter koreensis</name>
    <dbReference type="NCBI Taxonomy" id="1084519"/>
    <lineage>
        <taxon>Bacteria</taxon>
        <taxon>Pseudomonadati</taxon>
        <taxon>Bacteroidota</taxon>
        <taxon>Cytophagia</taxon>
        <taxon>Cytophagales</taxon>
        <taxon>Hymenobacteraceae</taxon>
        <taxon>Nibribacter</taxon>
    </lineage>
</organism>
<protein>
    <recommendedName>
        <fullName evidence="4">Oxygen tolerance</fullName>
    </recommendedName>
</protein>
<reference evidence="3" key="1">
    <citation type="journal article" date="2019" name="Int. J. Syst. Evol. Microbiol.">
        <title>The Global Catalogue of Microorganisms (GCM) 10K type strain sequencing project: providing services to taxonomists for standard genome sequencing and annotation.</title>
        <authorList>
            <consortium name="The Broad Institute Genomics Platform"/>
            <consortium name="The Broad Institute Genome Sequencing Center for Infectious Disease"/>
            <person name="Wu L."/>
            <person name="Ma J."/>
        </authorList>
    </citation>
    <scope>NUCLEOTIDE SEQUENCE [LARGE SCALE GENOMIC DNA]</scope>
    <source>
        <strain evidence="3">JCM 17917</strain>
    </source>
</reference>
<keyword evidence="1" id="KW-1133">Transmembrane helix</keyword>
<keyword evidence="1" id="KW-0812">Transmembrane</keyword>
<evidence type="ECO:0000313" key="2">
    <source>
        <dbReference type="EMBL" id="GAA4296967.1"/>
    </source>
</evidence>
<accession>A0ABP8F822</accession>
<name>A0ABP8F822_9BACT</name>
<keyword evidence="1" id="KW-0472">Membrane</keyword>